<dbReference type="Proteomes" id="UP000010105">
    <property type="component" value="Chromosome 1"/>
</dbReference>
<sequence>MRSARGSYGSDLVIPVEHKCHHQFRTVCTIFSRAIKESACEKSCFRFALLRSYNTLFNVVCASPHVRRVERVSSRYFASSESNVFKRRFAALSICIARVLLPHVLHVLRVAGSSA</sequence>
<dbReference type="STRING" id="1229205.BUPH_03603"/>
<dbReference type="PATRIC" id="fig|1229205.11.peg.3486"/>
<name>K0DR72_9BURK</name>
<dbReference type="HOGENOM" id="CLU_2104415_0_0_4"/>
<evidence type="ECO:0000313" key="1">
    <source>
        <dbReference type="EMBL" id="AFT87172.1"/>
    </source>
</evidence>
<reference evidence="1 2" key="1">
    <citation type="journal article" date="2012" name="J. Bacteriol.">
        <title>Complete Genome Sequence of Burkholderia phenoliruptrix BR3459a (CLA1), a Heat-Tolerant, Nitrogen-Fixing Symbiont of Mimosa flocculosa.</title>
        <authorList>
            <person name="de Oliveira Cunha C."/>
            <person name="Goda Zuleta L.F."/>
            <person name="Paula de Almeida L.G."/>
            <person name="Prioli Ciapina L."/>
            <person name="Lustrino Borges W."/>
            <person name="Pitard R.M."/>
            <person name="Baldani J.I."/>
            <person name="Straliotto R."/>
            <person name="de Faria S.M."/>
            <person name="Hungria M."/>
            <person name="Sousa Cavada B."/>
            <person name="Mercante F.M."/>
            <person name="Ribeiro de Vasconcelos A.T."/>
        </authorList>
    </citation>
    <scope>NUCLEOTIDE SEQUENCE [LARGE SCALE GENOMIC DNA]</scope>
    <source>
        <strain evidence="1 2">BR3459a</strain>
    </source>
</reference>
<evidence type="ECO:0000313" key="2">
    <source>
        <dbReference type="Proteomes" id="UP000010105"/>
    </source>
</evidence>
<dbReference type="EMBL" id="CP003863">
    <property type="protein sequence ID" value="AFT87172.1"/>
    <property type="molecule type" value="Genomic_DNA"/>
</dbReference>
<gene>
    <name evidence="1" type="ORF">BUPH_03603</name>
</gene>
<organism evidence="1 2">
    <name type="scientific">Paraburkholderia phenoliruptrix BR3459a</name>
    <dbReference type="NCBI Taxonomy" id="1229205"/>
    <lineage>
        <taxon>Bacteria</taxon>
        <taxon>Pseudomonadati</taxon>
        <taxon>Pseudomonadota</taxon>
        <taxon>Betaproteobacteria</taxon>
        <taxon>Burkholderiales</taxon>
        <taxon>Burkholderiaceae</taxon>
        <taxon>Paraburkholderia</taxon>
    </lineage>
</organism>
<accession>K0DR72</accession>
<dbReference type="AlphaFoldDB" id="K0DR72"/>
<protein>
    <submittedName>
        <fullName evidence="1">Uncharacterized protein</fullName>
    </submittedName>
</protein>
<dbReference type="KEGG" id="bpx:BUPH_03603"/>
<proteinExistence type="predicted"/>